<evidence type="ECO:0000313" key="13">
    <source>
        <dbReference type="Proteomes" id="UP000184612"/>
    </source>
</evidence>
<evidence type="ECO:0000256" key="6">
    <source>
        <dbReference type="ARBA" id="ARBA00023163"/>
    </source>
</evidence>
<keyword evidence="3" id="KW-0902">Two-component regulatory system</keyword>
<dbReference type="GO" id="GO:0006355">
    <property type="term" value="P:regulation of DNA-templated transcription"/>
    <property type="evidence" value="ECO:0007669"/>
    <property type="project" value="InterPro"/>
</dbReference>
<evidence type="ECO:0000256" key="5">
    <source>
        <dbReference type="ARBA" id="ARBA00023125"/>
    </source>
</evidence>
<dbReference type="GO" id="GO:0032993">
    <property type="term" value="C:protein-DNA complex"/>
    <property type="evidence" value="ECO:0007669"/>
    <property type="project" value="TreeGrafter"/>
</dbReference>
<evidence type="ECO:0000259" key="10">
    <source>
        <dbReference type="PROSITE" id="PS50110"/>
    </source>
</evidence>
<dbReference type="GO" id="GO:0000976">
    <property type="term" value="F:transcription cis-regulatory region binding"/>
    <property type="evidence" value="ECO:0007669"/>
    <property type="project" value="TreeGrafter"/>
</dbReference>
<dbReference type="InterPro" id="IPR039420">
    <property type="entry name" value="WalR-like"/>
</dbReference>
<feature type="domain" description="OmpR/PhoB-type" evidence="11">
    <location>
        <begin position="125"/>
        <end position="219"/>
    </location>
</feature>
<reference evidence="12 13" key="1">
    <citation type="submission" date="2016-12" db="EMBL/GenBank/DDBJ databases">
        <authorList>
            <person name="Song W.-J."/>
            <person name="Kurnit D.M."/>
        </authorList>
    </citation>
    <scope>NUCLEOTIDE SEQUENCE [LARGE SCALE GENOMIC DNA]</scope>
    <source>
        <strain evidence="12 13">DSM 12503</strain>
    </source>
</reference>
<dbReference type="STRING" id="1121345.SAMN02745217_04367"/>
<evidence type="ECO:0000259" key="11">
    <source>
        <dbReference type="PROSITE" id="PS51755"/>
    </source>
</evidence>
<gene>
    <name evidence="12" type="ORF">SAMN02745217_04367</name>
</gene>
<dbReference type="SUPFAM" id="SSF52172">
    <property type="entry name" value="CheY-like"/>
    <property type="match status" value="1"/>
</dbReference>
<dbReference type="Pfam" id="PF00072">
    <property type="entry name" value="Response_reg"/>
    <property type="match status" value="1"/>
</dbReference>
<dbReference type="InterPro" id="IPR001867">
    <property type="entry name" value="OmpR/PhoB-type_DNA-bd"/>
</dbReference>
<evidence type="ECO:0000256" key="9">
    <source>
        <dbReference type="PROSITE-ProRule" id="PRU01091"/>
    </source>
</evidence>
<dbReference type="CDD" id="cd00383">
    <property type="entry name" value="trans_reg_C"/>
    <property type="match status" value="1"/>
</dbReference>
<accession>A0A1M7YMW8</accession>
<dbReference type="InterPro" id="IPR036388">
    <property type="entry name" value="WH-like_DNA-bd_sf"/>
</dbReference>
<comment type="function">
    <text evidence="7">May play the central regulatory role in sporulation. It may be an element of the effector pathway responsible for the activation of sporulation genes in response to nutritional stress. Spo0A may act in concert with spo0H (a sigma factor) to control the expression of some genes that are critical to the sporulation process.</text>
</comment>
<dbReference type="EMBL" id="FRFD01000015">
    <property type="protein sequence ID" value="SHO53912.1"/>
    <property type="molecule type" value="Genomic_DNA"/>
</dbReference>
<dbReference type="FunFam" id="3.40.50.2300:FF:000001">
    <property type="entry name" value="DNA-binding response regulator PhoB"/>
    <property type="match status" value="1"/>
</dbReference>
<dbReference type="OrthoDB" id="9790442at2"/>
<dbReference type="Gene3D" id="1.10.10.10">
    <property type="entry name" value="Winged helix-like DNA-binding domain superfamily/Winged helix DNA-binding domain"/>
    <property type="match status" value="1"/>
</dbReference>
<evidence type="ECO:0000313" key="12">
    <source>
        <dbReference type="EMBL" id="SHO53912.1"/>
    </source>
</evidence>
<keyword evidence="4" id="KW-0805">Transcription regulation</keyword>
<dbReference type="GO" id="GO:0000156">
    <property type="term" value="F:phosphorelay response regulator activity"/>
    <property type="evidence" value="ECO:0007669"/>
    <property type="project" value="TreeGrafter"/>
</dbReference>
<name>A0A1M7YMW8_9FIRM</name>
<dbReference type="PANTHER" id="PTHR48111:SF1">
    <property type="entry name" value="TWO-COMPONENT RESPONSE REGULATOR ORR33"/>
    <property type="match status" value="1"/>
</dbReference>
<sequence length="222" mass="25570">MVRILFLEDEPTIKEVLTEYMQLKQYDVTPTENGEEAIKILEKQDFDLAVLDIMVPGKSGLEVLSHIRSQKPDMAAIMLTAIDDEPTQVKAFNLFADDYVVKPVSPIILLKRIETILRRTKGSDKKPAKTDGLYLNEEAYQAFYDNVSLQLTLSEFLLLQTLKKEAHRVFTREQLILKIFNEDYIGNDRIIDAHVKNLRKKLPCSYIRTVIGVGYQFNEENT</sequence>
<dbReference type="Gene3D" id="3.40.50.2300">
    <property type="match status" value="1"/>
</dbReference>
<feature type="DNA-binding region" description="OmpR/PhoB-type" evidence="9">
    <location>
        <begin position="125"/>
        <end position="219"/>
    </location>
</feature>
<keyword evidence="6" id="KW-0804">Transcription</keyword>
<evidence type="ECO:0000256" key="2">
    <source>
        <dbReference type="ARBA" id="ARBA00022553"/>
    </source>
</evidence>
<dbReference type="Proteomes" id="UP000184612">
    <property type="component" value="Unassembled WGS sequence"/>
</dbReference>
<evidence type="ECO:0000256" key="3">
    <source>
        <dbReference type="ARBA" id="ARBA00023012"/>
    </source>
</evidence>
<keyword evidence="5 9" id="KW-0238">DNA-binding</keyword>
<dbReference type="PROSITE" id="PS50110">
    <property type="entry name" value="RESPONSE_REGULATORY"/>
    <property type="match status" value="1"/>
</dbReference>
<evidence type="ECO:0000256" key="7">
    <source>
        <dbReference type="ARBA" id="ARBA00024867"/>
    </source>
</evidence>
<protein>
    <recommendedName>
        <fullName evidence="1">Stage 0 sporulation protein A homolog</fullName>
    </recommendedName>
</protein>
<keyword evidence="2 8" id="KW-0597">Phosphoprotein</keyword>
<dbReference type="CDD" id="cd17574">
    <property type="entry name" value="REC_OmpR"/>
    <property type="match status" value="1"/>
</dbReference>
<dbReference type="SMART" id="SM00862">
    <property type="entry name" value="Trans_reg_C"/>
    <property type="match status" value="1"/>
</dbReference>
<dbReference type="InterPro" id="IPR001789">
    <property type="entry name" value="Sig_transdc_resp-reg_receiver"/>
</dbReference>
<dbReference type="Pfam" id="PF00486">
    <property type="entry name" value="Trans_reg_C"/>
    <property type="match status" value="1"/>
</dbReference>
<evidence type="ECO:0000256" key="4">
    <source>
        <dbReference type="ARBA" id="ARBA00023015"/>
    </source>
</evidence>
<feature type="domain" description="Response regulatory" evidence="10">
    <location>
        <begin position="3"/>
        <end position="117"/>
    </location>
</feature>
<dbReference type="PANTHER" id="PTHR48111">
    <property type="entry name" value="REGULATOR OF RPOS"/>
    <property type="match status" value="1"/>
</dbReference>
<evidence type="ECO:0000256" key="8">
    <source>
        <dbReference type="PROSITE-ProRule" id="PRU00169"/>
    </source>
</evidence>
<dbReference type="InterPro" id="IPR011006">
    <property type="entry name" value="CheY-like_superfamily"/>
</dbReference>
<dbReference type="RefSeq" id="WP_073590992.1">
    <property type="nucleotide sequence ID" value="NZ_FRFD01000015.1"/>
</dbReference>
<proteinExistence type="predicted"/>
<organism evidence="12 13">
    <name type="scientific">Anaerocolumna xylanovorans DSM 12503</name>
    <dbReference type="NCBI Taxonomy" id="1121345"/>
    <lineage>
        <taxon>Bacteria</taxon>
        <taxon>Bacillati</taxon>
        <taxon>Bacillota</taxon>
        <taxon>Clostridia</taxon>
        <taxon>Lachnospirales</taxon>
        <taxon>Lachnospiraceae</taxon>
        <taxon>Anaerocolumna</taxon>
    </lineage>
</organism>
<dbReference type="SMART" id="SM00448">
    <property type="entry name" value="REC"/>
    <property type="match status" value="1"/>
</dbReference>
<keyword evidence="13" id="KW-1185">Reference proteome</keyword>
<dbReference type="PROSITE" id="PS51755">
    <property type="entry name" value="OMPR_PHOB"/>
    <property type="match status" value="1"/>
</dbReference>
<dbReference type="GO" id="GO:0005829">
    <property type="term" value="C:cytosol"/>
    <property type="evidence" value="ECO:0007669"/>
    <property type="project" value="TreeGrafter"/>
</dbReference>
<feature type="modified residue" description="4-aspartylphosphate" evidence="8">
    <location>
        <position position="52"/>
    </location>
</feature>
<evidence type="ECO:0000256" key="1">
    <source>
        <dbReference type="ARBA" id="ARBA00018672"/>
    </source>
</evidence>
<dbReference type="AlphaFoldDB" id="A0A1M7YMW8"/>